<comment type="caution">
    <text evidence="3">The sequence shown here is derived from an EMBL/GenBank/DDBJ whole genome shotgun (WGS) entry which is preliminary data.</text>
</comment>
<evidence type="ECO:0000259" key="2">
    <source>
        <dbReference type="Pfam" id="PF20408"/>
    </source>
</evidence>
<dbReference type="InterPro" id="IPR046879">
    <property type="entry name" value="KANL3/Tex30_Abhydrolase"/>
</dbReference>
<dbReference type="Gene3D" id="3.40.50.1820">
    <property type="entry name" value="alpha/beta hydrolase"/>
    <property type="match status" value="1"/>
</dbReference>
<name>A0A8T2S0X2_CERRI</name>
<accession>A0A8T2S0X2</accession>
<dbReference type="EMBL" id="CM035428">
    <property type="protein sequence ID" value="KAH7301577.1"/>
    <property type="molecule type" value="Genomic_DNA"/>
</dbReference>
<proteinExistence type="predicted"/>
<evidence type="ECO:0000313" key="4">
    <source>
        <dbReference type="Proteomes" id="UP000825935"/>
    </source>
</evidence>
<dbReference type="PANTHER" id="PTHR13136">
    <property type="entry name" value="TESTIS DEVELOPMENT PROTEIN PRTD"/>
    <property type="match status" value="1"/>
</dbReference>
<keyword evidence="4" id="KW-1185">Reference proteome</keyword>
<reference evidence="3 4" key="1">
    <citation type="submission" date="2021-08" db="EMBL/GenBank/DDBJ databases">
        <title>WGS assembly of Ceratopteris richardii.</title>
        <authorList>
            <person name="Marchant D.B."/>
            <person name="Chen G."/>
            <person name="Jenkins J."/>
            <person name="Shu S."/>
            <person name="Leebens-Mack J."/>
            <person name="Grimwood J."/>
            <person name="Schmutz J."/>
            <person name="Soltis P."/>
            <person name="Soltis D."/>
            <person name="Chen Z.-H."/>
        </authorList>
    </citation>
    <scope>NUCLEOTIDE SEQUENCE [LARGE SCALE GENOMIC DNA]</scope>
    <source>
        <strain evidence="3">Whitten #5841</strain>
        <tissue evidence="3">Leaf</tissue>
    </source>
</reference>
<gene>
    <name evidence="3" type="ORF">KP509_23G033000</name>
</gene>
<dbReference type="InterPro" id="IPR029058">
    <property type="entry name" value="AB_hydrolase_fold"/>
</dbReference>
<sequence length="232" mass="25554">MGKKKKQSQHGEPDGSDRPLKRAFVGKRPVIVFAHGAGAPSSSEWMKRWKELLLSSTDAIDVITFDYPYFSGGKKRAPPKAEKLIDPHTEEIKKAHLKYPGHPVVLVGKSMGSRVGCLVAEKGEMEVSAIICLGYPLRGINGAVRDGVLQNLRVPIMFVQGSKDGLCPLDKLQEVIKRMTTSTKLHIIEGGDHSFKVGKKNLEMQGTTEEKLEKTAAESIHAFLHEVLNVTF</sequence>
<dbReference type="Proteomes" id="UP000825935">
    <property type="component" value="Chromosome 23"/>
</dbReference>
<feature type="region of interest" description="Disordered" evidence="1">
    <location>
        <begin position="1"/>
        <end position="20"/>
    </location>
</feature>
<feature type="compositionally biased region" description="Basic and acidic residues" evidence="1">
    <location>
        <begin position="9"/>
        <end position="20"/>
    </location>
</feature>
<evidence type="ECO:0000313" key="3">
    <source>
        <dbReference type="EMBL" id="KAH7301577.1"/>
    </source>
</evidence>
<dbReference type="OMA" id="VSCMVAN"/>
<dbReference type="Pfam" id="PF20408">
    <property type="entry name" value="Abhydrolase_11"/>
    <property type="match status" value="1"/>
</dbReference>
<organism evidence="3 4">
    <name type="scientific">Ceratopteris richardii</name>
    <name type="common">Triangle waterfern</name>
    <dbReference type="NCBI Taxonomy" id="49495"/>
    <lineage>
        <taxon>Eukaryota</taxon>
        <taxon>Viridiplantae</taxon>
        <taxon>Streptophyta</taxon>
        <taxon>Embryophyta</taxon>
        <taxon>Tracheophyta</taxon>
        <taxon>Polypodiopsida</taxon>
        <taxon>Polypodiidae</taxon>
        <taxon>Polypodiales</taxon>
        <taxon>Pteridineae</taxon>
        <taxon>Pteridaceae</taxon>
        <taxon>Parkerioideae</taxon>
        <taxon>Ceratopteris</taxon>
    </lineage>
</organism>
<evidence type="ECO:0000256" key="1">
    <source>
        <dbReference type="SAM" id="MobiDB-lite"/>
    </source>
</evidence>
<dbReference type="FunFam" id="3.40.50.1820:FF:000207">
    <property type="entry name" value="Alpha/beta-Hydrolases superfamily protein"/>
    <property type="match status" value="1"/>
</dbReference>
<dbReference type="OrthoDB" id="6415022at2759"/>
<dbReference type="AlphaFoldDB" id="A0A8T2S0X2"/>
<protein>
    <recommendedName>
        <fullName evidence="2">KANL3/Tex30 alpha/beta hydrolase-like domain-containing protein</fullName>
    </recommendedName>
</protein>
<dbReference type="InterPro" id="IPR026555">
    <property type="entry name" value="NSL3/Tex30"/>
</dbReference>
<feature type="domain" description="KANL3/Tex30 alpha/beta hydrolase-like" evidence="2">
    <location>
        <begin position="28"/>
        <end position="224"/>
    </location>
</feature>
<dbReference type="SUPFAM" id="SSF53474">
    <property type="entry name" value="alpha/beta-Hydrolases"/>
    <property type="match status" value="1"/>
</dbReference>
<dbReference type="PANTHER" id="PTHR13136:SF11">
    <property type="entry name" value="TESTIS-EXPRESSED PROTEIN 30"/>
    <property type="match status" value="1"/>
</dbReference>